<proteinExistence type="predicted"/>
<evidence type="ECO:0000313" key="1">
    <source>
        <dbReference type="EMBL" id="MBS4222056.1"/>
    </source>
</evidence>
<accession>A0A942UNC0</accession>
<dbReference type="Proteomes" id="UP000676456">
    <property type="component" value="Unassembled WGS sequence"/>
</dbReference>
<dbReference type="EMBL" id="JAGYPN010000001">
    <property type="protein sequence ID" value="MBS4222056.1"/>
    <property type="molecule type" value="Genomic_DNA"/>
</dbReference>
<name>A0A942UNC0_9BACI</name>
<protein>
    <submittedName>
        <fullName evidence="1">Uncharacterized protein</fullName>
    </submittedName>
</protein>
<keyword evidence="2" id="KW-1185">Reference proteome</keyword>
<gene>
    <name evidence="1" type="ORF">KHA91_04715</name>
</gene>
<reference evidence="1 2" key="1">
    <citation type="submission" date="2021-05" db="EMBL/GenBank/DDBJ databases">
        <title>Novel Bacillus species.</title>
        <authorList>
            <person name="Liu G."/>
        </authorList>
    </citation>
    <scope>NUCLEOTIDE SEQUENCE [LARGE SCALE GENOMIC DNA]</scope>
    <source>
        <strain evidence="1 2">FJAT-49682</strain>
    </source>
</reference>
<comment type="caution">
    <text evidence="1">The sequence shown here is derived from an EMBL/GenBank/DDBJ whole genome shotgun (WGS) entry which is preliminary data.</text>
</comment>
<dbReference type="AlphaFoldDB" id="A0A942UNC0"/>
<organism evidence="1 2">
    <name type="scientific">Lederbergia citrea</name>
    <dbReference type="NCBI Taxonomy" id="2833581"/>
    <lineage>
        <taxon>Bacteria</taxon>
        <taxon>Bacillati</taxon>
        <taxon>Bacillota</taxon>
        <taxon>Bacilli</taxon>
        <taxon>Bacillales</taxon>
        <taxon>Bacillaceae</taxon>
        <taxon>Lederbergia</taxon>
    </lineage>
</organism>
<evidence type="ECO:0000313" key="2">
    <source>
        <dbReference type="Proteomes" id="UP000676456"/>
    </source>
</evidence>
<dbReference type="RefSeq" id="WP_213097028.1">
    <property type="nucleotide sequence ID" value="NZ_JAGYPN010000001.1"/>
</dbReference>
<sequence>MEWTLAILFGAAILLLILSFIKSKQSSSKIEQQMDQLSFSLMDEVYELQQKIRNVEIDAEITAQEAGILAGSSKRRILLRDALDLHKRGYSFESIAAKNQLTKNEIEHLLAPYIKTKEERSKVANDM</sequence>